<reference evidence="4 5" key="1">
    <citation type="journal article" date="2011" name="PLoS Pathog.">
        <title>Endophytic Life Strategies Decoded by Genome and Transcriptome Analyses of the Mutualistic Root Symbiont Piriformospora indica.</title>
        <authorList>
            <person name="Zuccaro A."/>
            <person name="Lahrmann U."/>
            <person name="Guldener U."/>
            <person name="Langen G."/>
            <person name="Pfiffi S."/>
            <person name="Biedenkopf D."/>
            <person name="Wong P."/>
            <person name="Samans B."/>
            <person name="Grimm C."/>
            <person name="Basiewicz M."/>
            <person name="Murat C."/>
            <person name="Martin F."/>
            <person name="Kogel K.H."/>
        </authorList>
    </citation>
    <scope>NUCLEOTIDE SEQUENCE [LARGE SCALE GENOMIC DNA]</scope>
    <source>
        <strain evidence="4 5">DSM 11827</strain>
    </source>
</reference>
<keyword evidence="2" id="KW-0472">Membrane</keyword>
<proteinExistence type="predicted"/>
<evidence type="ECO:0000313" key="5">
    <source>
        <dbReference type="Proteomes" id="UP000007148"/>
    </source>
</evidence>
<feature type="compositionally biased region" description="Polar residues" evidence="1">
    <location>
        <begin position="497"/>
        <end position="515"/>
    </location>
</feature>
<evidence type="ECO:0000256" key="3">
    <source>
        <dbReference type="SAM" id="SignalP"/>
    </source>
</evidence>
<evidence type="ECO:0000256" key="1">
    <source>
        <dbReference type="SAM" id="MobiDB-lite"/>
    </source>
</evidence>
<evidence type="ECO:0000256" key="2">
    <source>
        <dbReference type="SAM" id="Phobius"/>
    </source>
</evidence>
<keyword evidence="3" id="KW-0732">Signal</keyword>
<feature type="chain" id="PRO_5003468223" evidence="3">
    <location>
        <begin position="26"/>
        <end position="588"/>
    </location>
</feature>
<feature type="signal peptide" evidence="3">
    <location>
        <begin position="1"/>
        <end position="25"/>
    </location>
</feature>
<dbReference type="Proteomes" id="UP000007148">
    <property type="component" value="Unassembled WGS sequence"/>
</dbReference>
<organism evidence="4 5">
    <name type="scientific">Serendipita indica (strain DSM 11827)</name>
    <name type="common">Root endophyte fungus</name>
    <name type="synonym">Piriformospora indica</name>
    <dbReference type="NCBI Taxonomy" id="1109443"/>
    <lineage>
        <taxon>Eukaryota</taxon>
        <taxon>Fungi</taxon>
        <taxon>Dikarya</taxon>
        <taxon>Basidiomycota</taxon>
        <taxon>Agaricomycotina</taxon>
        <taxon>Agaricomycetes</taxon>
        <taxon>Sebacinales</taxon>
        <taxon>Serendipitaceae</taxon>
        <taxon>Serendipita</taxon>
    </lineage>
</organism>
<sequence>MSHWRLGLLTLVLLLSAMSIRATNAWLPLAINRDGFVFYDEKWANKTYYVSTNSKGAELLIAYNGKFFDICCYSMKMHYSYLLPIAPTMDIYLDGRIFTPSYTQVPPLSKGGVAIVATNVDATISGTPGDHQFLLRTTSSALLLVNSFDMLFNTTTIRSTTFGLNALNVPQEAWYIDNTGDAVDYSPDDWEHEANFMFANNKTISRTSKLGAWVELSVLPHGNPTTWIYGALTQESSWAKAQVFKVRDGERVLGKEAIVRVGGDEFNQKLDIPLYQVPLYYTGQIDSTQGYIFRLTLLNGTMTFDFARSESQFYHPDIYLQLTRPTERSSQLKSTLLAALIPTLFVILVLTLCYWVRNRLFPKRYEINDGSAQNFALRRRFVGTFARNGSSSEATPVPLDVTVLDRHVEPNNTAANAIQTGNIAGNITKLRMRNELQRHDGSSNSVAALLRHHGQQRDLVGQMGHERTPHDLSSRSEVQVTDTITELDGSLLFAPTHGTSSCPPDTTYAASSSPSDPYLSETGVFASETGEEEPEPLLLTHEDLAIVFQRATELRDLHGIERADPGDSAQGQQSAQLEALARQLAGVS</sequence>
<feature type="region of interest" description="Disordered" evidence="1">
    <location>
        <begin position="497"/>
        <end position="534"/>
    </location>
</feature>
<dbReference type="InParanoid" id="G4T6N7"/>
<evidence type="ECO:0000313" key="4">
    <source>
        <dbReference type="EMBL" id="CCA66981.1"/>
    </source>
</evidence>
<dbReference type="EMBL" id="CAFZ01000008">
    <property type="protein sequence ID" value="CCA66981.1"/>
    <property type="molecule type" value="Genomic_DNA"/>
</dbReference>
<dbReference type="AlphaFoldDB" id="G4T6N7"/>
<keyword evidence="2" id="KW-1133">Transmembrane helix</keyword>
<protein>
    <submittedName>
        <fullName evidence="4">Uncharacterized protein</fullName>
    </submittedName>
</protein>
<feature type="transmembrane region" description="Helical" evidence="2">
    <location>
        <begin position="336"/>
        <end position="356"/>
    </location>
</feature>
<accession>G4T6N7</accession>
<keyword evidence="2" id="KW-0812">Transmembrane</keyword>
<dbReference type="HOGENOM" id="CLU_463886_0_0_1"/>
<gene>
    <name evidence="4" type="ORF">PIIN_00818</name>
</gene>
<keyword evidence="5" id="KW-1185">Reference proteome</keyword>
<comment type="caution">
    <text evidence="4">The sequence shown here is derived from an EMBL/GenBank/DDBJ whole genome shotgun (WGS) entry which is preliminary data.</text>
</comment>
<name>G4T6N7_SERID</name>